<comment type="subcellular location">
    <subcellularLocation>
        <location evidence="1">Membrane</location>
        <topology evidence="1">Multi-pass membrane protein</topology>
    </subcellularLocation>
</comment>
<dbReference type="STRING" id="316058.RPB_1934"/>
<organism evidence="6 7">
    <name type="scientific">Rhodopseudomonas palustris (strain HaA2)</name>
    <dbReference type="NCBI Taxonomy" id="316058"/>
    <lineage>
        <taxon>Bacteria</taxon>
        <taxon>Pseudomonadati</taxon>
        <taxon>Pseudomonadota</taxon>
        <taxon>Alphaproteobacteria</taxon>
        <taxon>Hyphomicrobiales</taxon>
        <taxon>Nitrobacteraceae</taxon>
        <taxon>Rhodopseudomonas</taxon>
    </lineage>
</organism>
<dbReference type="KEGG" id="rpb:RPB_1934"/>
<evidence type="ECO:0000256" key="4">
    <source>
        <dbReference type="ARBA" id="ARBA00023136"/>
    </source>
</evidence>
<name>Q2IYR8_RHOP2</name>
<dbReference type="GO" id="GO:0016020">
    <property type="term" value="C:membrane"/>
    <property type="evidence" value="ECO:0007669"/>
    <property type="project" value="UniProtKB-SubCell"/>
</dbReference>
<gene>
    <name evidence="6" type="ordered locus">RPB_1934</name>
</gene>
<dbReference type="Pfam" id="PF13564">
    <property type="entry name" value="DoxX_2"/>
    <property type="match status" value="1"/>
</dbReference>
<dbReference type="InterPro" id="IPR032808">
    <property type="entry name" value="DoxX"/>
</dbReference>
<dbReference type="Proteomes" id="UP000008809">
    <property type="component" value="Chromosome"/>
</dbReference>
<keyword evidence="3 5" id="KW-1133">Transmembrane helix</keyword>
<feature type="transmembrane region" description="Helical" evidence="5">
    <location>
        <begin position="18"/>
        <end position="36"/>
    </location>
</feature>
<evidence type="ECO:0000256" key="5">
    <source>
        <dbReference type="SAM" id="Phobius"/>
    </source>
</evidence>
<evidence type="ECO:0000256" key="2">
    <source>
        <dbReference type="ARBA" id="ARBA00022692"/>
    </source>
</evidence>
<sequence>MSEAAQSGGHSSNPWRAVLRWILAAFFVAAGVAHLAVPDKLLAMTPGWVQFAPQVILLTGLCEFAGAAALVTRPLRWWAGVALALYSLCVWPANIMHAVDGIEIPGLPSSWWYHGPRLAAQPLIIWASLYAAGVVDWPFRRRRA</sequence>
<evidence type="ECO:0000256" key="3">
    <source>
        <dbReference type="ARBA" id="ARBA00022989"/>
    </source>
</evidence>
<dbReference type="OrthoDB" id="8856615at2"/>
<evidence type="ECO:0000313" key="7">
    <source>
        <dbReference type="Proteomes" id="UP000008809"/>
    </source>
</evidence>
<protein>
    <recommendedName>
        <fullName evidence="8">DoxX family protein</fullName>
    </recommendedName>
</protein>
<accession>Q2IYR8</accession>
<keyword evidence="7" id="KW-1185">Reference proteome</keyword>
<keyword evidence="4 5" id="KW-0472">Membrane</keyword>
<dbReference type="PANTHER" id="PTHR36974:SF1">
    <property type="entry name" value="DOXX FAMILY MEMBRANE PROTEIN"/>
    <property type="match status" value="1"/>
</dbReference>
<proteinExistence type="predicted"/>
<reference evidence="6 7" key="1">
    <citation type="submission" date="2006-01" db="EMBL/GenBank/DDBJ databases">
        <title>Complete sequence of Rhodopseudomonas palustris HaA2.</title>
        <authorList>
            <consortium name="US DOE Joint Genome Institute"/>
            <person name="Copeland A."/>
            <person name="Lucas S."/>
            <person name="Lapidus A."/>
            <person name="Barry K."/>
            <person name="Detter J.C."/>
            <person name="Glavina T."/>
            <person name="Hammon N."/>
            <person name="Israni S."/>
            <person name="Pitluck S."/>
            <person name="Chain P."/>
            <person name="Malfatti S."/>
            <person name="Shin M."/>
            <person name="Vergez L."/>
            <person name="Schmutz J."/>
            <person name="Larimer F."/>
            <person name="Land M."/>
            <person name="Hauser L."/>
            <person name="Pelletier D.A."/>
            <person name="Kyrpides N."/>
            <person name="Anderson I."/>
            <person name="Oda Y."/>
            <person name="Harwood C.S."/>
            <person name="Richardson P."/>
        </authorList>
    </citation>
    <scope>NUCLEOTIDE SEQUENCE [LARGE SCALE GENOMIC DNA]</scope>
    <source>
        <strain evidence="6 7">HaA2</strain>
    </source>
</reference>
<dbReference type="AlphaFoldDB" id="Q2IYR8"/>
<dbReference type="eggNOG" id="COG4270">
    <property type="taxonomic scope" value="Bacteria"/>
</dbReference>
<feature type="transmembrane region" description="Helical" evidence="5">
    <location>
        <begin position="119"/>
        <end position="139"/>
    </location>
</feature>
<evidence type="ECO:0000256" key="1">
    <source>
        <dbReference type="ARBA" id="ARBA00004141"/>
    </source>
</evidence>
<feature type="transmembrane region" description="Helical" evidence="5">
    <location>
        <begin position="77"/>
        <end position="99"/>
    </location>
</feature>
<dbReference type="RefSeq" id="WP_011440830.1">
    <property type="nucleotide sequence ID" value="NC_007778.1"/>
</dbReference>
<evidence type="ECO:0008006" key="8">
    <source>
        <dbReference type="Google" id="ProtNLM"/>
    </source>
</evidence>
<dbReference type="PANTHER" id="PTHR36974">
    <property type="entry name" value="MEMBRANE PROTEIN-RELATED"/>
    <property type="match status" value="1"/>
</dbReference>
<dbReference type="EMBL" id="CP000250">
    <property type="protein sequence ID" value="ABD06642.1"/>
    <property type="molecule type" value="Genomic_DNA"/>
</dbReference>
<feature type="transmembrane region" description="Helical" evidence="5">
    <location>
        <begin position="48"/>
        <end position="70"/>
    </location>
</feature>
<keyword evidence="2 5" id="KW-0812">Transmembrane</keyword>
<dbReference type="HOGENOM" id="CLU_128738_3_0_5"/>
<evidence type="ECO:0000313" key="6">
    <source>
        <dbReference type="EMBL" id="ABD06642.1"/>
    </source>
</evidence>